<dbReference type="GO" id="GO:0005886">
    <property type="term" value="C:plasma membrane"/>
    <property type="evidence" value="ECO:0007669"/>
    <property type="project" value="UniProtKB-SubCell"/>
</dbReference>
<evidence type="ECO:0000256" key="20">
    <source>
        <dbReference type="ARBA" id="ARBA00032253"/>
    </source>
</evidence>
<evidence type="ECO:0000256" key="13">
    <source>
        <dbReference type="ARBA" id="ARBA00022989"/>
    </source>
</evidence>
<keyword evidence="12 25" id="KW-0548">Nucleotidyltransferase</keyword>
<evidence type="ECO:0000256" key="3">
    <source>
        <dbReference type="ARBA" id="ARBA00005119"/>
    </source>
</evidence>
<keyword evidence="11 24" id="KW-0812">Transmembrane</keyword>
<keyword evidence="13 24" id="KW-1133">Transmembrane helix</keyword>
<evidence type="ECO:0000256" key="18">
    <source>
        <dbReference type="ARBA" id="ARBA00029893"/>
    </source>
</evidence>
<dbReference type="PANTHER" id="PTHR46382:SF1">
    <property type="entry name" value="PHOSPHATIDATE CYTIDYLYLTRANSFERASE"/>
    <property type="match status" value="1"/>
</dbReference>
<dbReference type="EC" id="2.7.7.41" evidence="6"/>
<evidence type="ECO:0000256" key="7">
    <source>
        <dbReference type="ARBA" id="ARBA00019373"/>
    </source>
</evidence>
<feature type="transmembrane region" description="Helical" evidence="24">
    <location>
        <begin position="32"/>
        <end position="52"/>
    </location>
</feature>
<evidence type="ECO:0000256" key="16">
    <source>
        <dbReference type="ARBA" id="ARBA00023209"/>
    </source>
</evidence>
<reference evidence="25 26" key="1">
    <citation type="submission" date="2019-02" db="EMBL/GenBank/DDBJ databases">
        <title>Deep-cultivation of Planctomycetes and their phenomic and genomic characterization uncovers novel biology.</title>
        <authorList>
            <person name="Wiegand S."/>
            <person name="Jogler M."/>
            <person name="Boedeker C."/>
            <person name="Pinto D."/>
            <person name="Vollmers J."/>
            <person name="Rivas-Marin E."/>
            <person name="Kohn T."/>
            <person name="Peeters S.H."/>
            <person name="Heuer A."/>
            <person name="Rast P."/>
            <person name="Oberbeckmann S."/>
            <person name="Bunk B."/>
            <person name="Jeske O."/>
            <person name="Meyerdierks A."/>
            <person name="Storesund J.E."/>
            <person name="Kallscheuer N."/>
            <person name="Luecker S."/>
            <person name="Lage O.M."/>
            <person name="Pohl T."/>
            <person name="Merkel B.J."/>
            <person name="Hornburger P."/>
            <person name="Mueller R.-W."/>
            <person name="Bruemmer F."/>
            <person name="Labrenz M."/>
            <person name="Spormann A.M."/>
            <person name="Op den Camp H."/>
            <person name="Overmann J."/>
            <person name="Amann R."/>
            <person name="Jetten M.S.M."/>
            <person name="Mascher T."/>
            <person name="Medema M.H."/>
            <person name="Devos D.P."/>
            <person name="Kaster A.-K."/>
            <person name="Ovreas L."/>
            <person name="Rohde M."/>
            <person name="Galperin M.Y."/>
            <person name="Jogler C."/>
        </authorList>
    </citation>
    <scope>NUCLEOTIDE SEQUENCE [LARGE SCALE GENOMIC DNA]</scope>
    <source>
        <strain evidence="25 26">EC9</strain>
    </source>
</reference>
<comment type="subcellular location">
    <subcellularLocation>
        <location evidence="2">Cell membrane</location>
        <topology evidence="2">Multi-pass membrane protein</topology>
    </subcellularLocation>
</comment>
<proteinExistence type="inferred from homology"/>
<evidence type="ECO:0000313" key="26">
    <source>
        <dbReference type="Proteomes" id="UP000319557"/>
    </source>
</evidence>
<comment type="similarity">
    <text evidence="5">Belongs to the CDS family.</text>
</comment>
<evidence type="ECO:0000256" key="1">
    <source>
        <dbReference type="ARBA" id="ARBA00001698"/>
    </source>
</evidence>
<evidence type="ECO:0000256" key="21">
    <source>
        <dbReference type="ARBA" id="ARBA00032396"/>
    </source>
</evidence>
<dbReference type="AlphaFoldDB" id="A0A517M5I4"/>
<feature type="transmembrane region" description="Helical" evidence="24">
    <location>
        <begin position="96"/>
        <end position="113"/>
    </location>
</feature>
<keyword evidence="9" id="KW-0444">Lipid biosynthesis</keyword>
<keyword evidence="16" id="KW-0594">Phospholipid biosynthesis</keyword>
<gene>
    <name evidence="25" type="primary">cdsA_1</name>
    <name evidence="25" type="ORF">EC9_43390</name>
</gene>
<comment type="pathway">
    <text evidence="3">Phospholipid metabolism; CDP-diacylglycerol biosynthesis; CDP-diacylglycerol from sn-glycerol 3-phosphate: step 3/3.</text>
</comment>
<sequence length="303" mass="31671">MLYQRLATSAVLISIVVALIYLDHRFPTGGLWLLPLLLFFSVGTAIDVTRLWRSANYPVRPLPTKIGVAIVVLIASVPMLWPLSGELYPADCPVGRLGWISVGAIVALGLAIGNEMFRYRPGETGAAGCVMTASFTILYIGVPMAFLVAIRCLGSSHWGLAALISLVAATKAADAGAYFTGRAIGRHKLIPRLSPGKTIEGALGGVAASIGVSFAMFHWLIPALTGTPIDYPIWGPIAFGLVCSNCGMFGDLAESLMKRDSGAKDSGNLLPGLGGVWDVTDSLIATALPGFLCFAIGVAGAPV</sequence>
<dbReference type="KEGG" id="ruv:EC9_43390"/>
<evidence type="ECO:0000256" key="2">
    <source>
        <dbReference type="ARBA" id="ARBA00004651"/>
    </source>
</evidence>
<keyword evidence="10 25" id="KW-0808">Transferase</keyword>
<evidence type="ECO:0000256" key="14">
    <source>
        <dbReference type="ARBA" id="ARBA00023098"/>
    </source>
</evidence>
<feature type="transmembrane region" description="Helical" evidence="24">
    <location>
        <begin position="156"/>
        <end position="180"/>
    </location>
</feature>
<evidence type="ECO:0000313" key="25">
    <source>
        <dbReference type="EMBL" id="QDS90135.1"/>
    </source>
</evidence>
<accession>A0A517M5I4</accession>
<name>A0A517M5I4_9BACT</name>
<evidence type="ECO:0000256" key="19">
    <source>
        <dbReference type="ARBA" id="ARBA00031825"/>
    </source>
</evidence>
<evidence type="ECO:0000256" key="23">
    <source>
        <dbReference type="ARBA" id="ARBA00033406"/>
    </source>
</evidence>
<evidence type="ECO:0000256" key="24">
    <source>
        <dbReference type="SAM" id="Phobius"/>
    </source>
</evidence>
<feature type="transmembrane region" description="Helical" evidence="24">
    <location>
        <begin position="64"/>
        <end position="84"/>
    </location>
</feature>
<dbReference type="OrthoDB" id="9799199at2"/>
<keyword evidence="17" id="KW-1208">Phospholipid metabolism</keyword>
<evidence type="ECO:0000256" key="9">
    <source>
        <dbReference type="ARBA" id="ARBA00022516"/>
    </source>
</evidence>
<organism evidence="25 26">
    <name type="scientific">Rosistilla ulvae</name>
    <dbReference type="NCBI Taxonomy" id="1930277"/>
    <lineage>
        <taxon>Bacteria</taxon>
        <taxon>Pseudomonadati</taxon>
        <taxon>Planctomycetota</taxon>
        <taxon>Planctomycetia</taxon>
        <taxon>Pirellulales</taxon>
        <taxon>Pirellulaceae</taxon>
        <taxon>Rosistilla</taxon>
    </lineage>
</organism>
<dbReference type="GO" id="GO:0004605">
    <property type="term" value="F:phosphatidate cytidylyltransferase activity"/>
    <property type="evidence" value="ECO:0007669"/>
    <property type="project" value="UniProtKB-EC"/>
</dbReference>
<feature type="transmembrane region" description="Helical" evidence="24">
    <location>
        <begin position="233"/>
        <end position="253"/>
    </location>
</feature>
<comment type="pathway">
    <text evidence="4">Lipid metabolism.</text>
</comment>
<evidence type="ECO:0000256" key="6">
    <source>
        <dbReference type="ARBA" id="ARBA00012487"/>
    </source>
</evidence>
<dbReference type="Pfam" id="PF01148">
    <property type="entry name" value="CTP_transf_1"/>
    <property type="match status" value="1"/>
</dbReference>
<feature type="transmembrane region" description="Helical" evidence="24">
    <location>
        <begin position="125"/>
        <end position="150"/>
    </location>
</feature>
<keyword evidence="14" id="KW-0443">Lipid metabolism</keyword>
<keyword evidence="15 24" id="KW-0472">Membrane</keyword>
<evidence type="ECO:0000256" key="11">
    <source>
        <dbReference type="ARBA" id="ARBA00022692"/>
    </source>
</evidence>
<evidence type="ECO:0000256" key="22">
    <source>
        <dbReference type="ARBA" id="ARBA00032743"/>
    </source>
</evidence>
<comment type="catalytic activity">
    <reaction evidence="1">
        <text>a 1,2-diacyl-sn-glycero-3-phosphate + CTP + H(+) = a CDP-1,2-diacyl-sn-glycerol + diphosphate</text>
        <dbReference type="Rhea" id="RHEA:16229"/>
        <dbReference type="ChEBI" id="CHEBI:15378"/>
        <dbReference type="ChEBI" id="CHEBI:33019"/>
        <dbReference type="ChEBI" id="CHEBI:37563"/>
        <dbReference type="ChEBI" id="CHEBI:58332"/>
        <dbReference type="ChEBI" id="CHEBI:58608"/>
        <dbReference type="EC" id="2.7.7.41"/>
    </reaction>
</comment>
<dbReference type="Proteomes" id="UP000319557">
    <property type="component" value="Chromosome"/>
</dbReference>
<dbReference type="PANTHER" id="PTHR46382">
    <property type="entry name" value="PHOSPHATIDATE CYTIDYLYLTRANSFERASE"/>
    <property type="match status" value="1"/>
</dbReference>
<protein>
    <recommendedName>
        <fullName evidence="7">Phosphatidate cytidylyltransferase</fullName>
        <ecNumber evidence="6">2.7.7.41</ecNumber>
    </recommendedName>
    <alternativeName>
        <fullName evidence="20">CDP-DAG synthase</fullName>
    </alternativeName>
    <alternativeName>
        <fullName evidence="22">CDP-DG synthase</fullName>
    </alternativeName>
    <alternativeName>
        <fullName evidence="18">CDP-diacylglycerol synthase</fullName>
    </alternativeName>
    <alternativeName>
        <fullName evidence="21">CDP-diglyceride pyrophosphorylase</fullName>
    </alternativeName>
    <alternativeName>
        <fullName evidence="23">CDP-diglyceride synthase</fullName>
    </alternativeName>
    <alternativeName>
        <fullName evidence="19">CTP:phosphatidate cytidylyltransferase</fullName>
    </alternativeName>
</protein>
<evidence type="ECO:0000256" key="5">
    <source>
        <dbReference type="ARBA" id="ARBA00010185"/>
    </source>
</evidence>
<keyword evidence="26" id="KW-1185">Reference proteome</keyword>
<dbReference type="EMBL" id="CP036261">
    <property type="protein sequence ID" value="QDS90135.1"/>
    <property type="molecule type" value="Genomic_DNA"/>
</dbReference>
<evidence type="ECO:0000256" key="8">
    <source>
        <dbReference type="ARBA" id="ARBA00022475"/>
    </source>
</evidence>
<evidence type="ECO:0000256" key="15">
    <source>
        <dbReference type="ARBA" id="ARBA00023136"/>
    </source>
</evidence>
<feature type="transmembrane region" description="Helical" evidence="24">
    <location>
        <begin position="201"/>
        <end position="221"/>
    </location>
</feature>
<evidence type="ECO:0000256" key="10">
    <source>
        <dbReference type="ARBA" id="ARBA00022679"/>
    </source>
</evidence>
<dbReference type="GO" id="GO:0016024">
    <property type="term" value="P:CDP-diacylglycerol biosynthetic process"/>
    <property type="evidence" value="ECO:0007669"/>
    <property type="project" value="TreeGrafter"/>
</dbReference>
<keyword evidence="8" id="KW-1003">Cell membrane</keyword>
<evidence type="ECO:0000256" key="12">
    <source>
        <dbReference type="ARBA" id="ARBA00022695"/>
    </source>
</evidence>
<evidence type="ECO:0000256" key="17">
    <source>
        <dbReference type="ARBA" id="ARBA00023264"/>
    </source>
</evidence>
<evidence type="ECO:0000256" key="4">
    <source>
        <dbReference type="ARBA" id="ARBA00005189"/>
    </source>
</evidence>